<name>A0ABY5LC37_9SPHN</name>
<evidence type="ECO:0000259" key="1">
    <source>
        <dbReference type="Pfam" id="PF04471"/>
    </source>
</evidence>
<evidence type="ECO:0000313" key="3">
    <source>
        <dbReference type="Proteomes" id="UP001058533"/>
    </source>
</evidence>
<feature type="domain" description="Restriction endonuclease type IV Mrr" evidence="1">
    <location>
        <begin position="26"/>
        <end position="129"/>
    </location>
</feature>
<keyword evidence="2" id="KW-0378">Hydrolase</keyword>
<dbReference type="InterPro" id="IPR011335">
    <property type="entry name" value="Restrct_endonuc-II-like"/>
</dbReference>
<evidence type="ECO:0000313" key="2">
    <source>
        <dbReference type="EMBL" id="UUL83977.1"/>
    </source>
</evidence>
<dbReference type="EMBL" id="CP101740">
    <property type="protein sequence ID" value="UUL83977.1"/>
    <property type="molecule type" value="Genomic_DNA"/>
</dbReference>
<sequence>MHDKDSFEYWLTPPDPVPKGWYQRRGFALERIISRILLAEGLEPKTHIRPSGEEIDGSFLFAERTFLLEAKWKAEPVPASDFYAFKGKVDGKLVGTIGVFVSMSGFSPDAVDALKFGKEINLILFNGSDFQLVAQGHLTFIAALREKLRYAAEEGQPFLPLSAGPDAAAAAAKATSVPVGNAASFRTGLANIIVEGAADQEALQILFGRVDAGIAAATRVWPAGGQLNVASLLRQLHAAGVPGLAAVIESDMPMERLAEVHDTLSTMGGHLLVLTPSLEDVLENACDVDYINLVPPTGSKMKAARRVARNADIERLMSQNRDFGKFMDWMRGTVARGKG</sequence>
<keyword evidence="3" id="KW-1185">Reference proteome</keyword>
<dbReference type="Pfam" id="PF04471">
    <property type="entry name" value="Mrr_cat"/>
    <property type="match status" value="1"/>
</dbReference>
<protein>
    <submittedName>
        <fullName evidence="2">Restriction endonuclease</fullName>
        <ecNumber evidence="2">3.1.21.-</ecNumber>
    </submittedName>
</protein>
<keyword evidence="2" id="KW-0540">Nuclease</keyword>
<dbReference type="InterPro" id="IPR007560">
    <property type="entry name" value="Restrct_endonuc_IV_Mrr"/>
</dbReference>
<dbReference type="EC" id="3.1.21.-" evidence="2"/>
<organism evidence="2 3">
    <name type="scientific">Sphingomonas qomolangmaensis</name>
    <dbReference type="NCBI Taxonomy" id="2918765"/>
    <lineage>
        <taxon>Bacteria</taxon>
        <taxon>Pseudomonadati</taxon>
        <taxon>Pseudomonadota</taxon>
        <taxon>Alphaproteobacteria</taxon>
        <taxon>Sphingomonadales</taxon>
        <taxon>Sphingomonadaceae</taxon>
        <taxon>Sphingomonas</taxon>
    </lineage>
</organism>
<dbReference type="RefSeq" id="WP_256507812.1">
    <property type="nucleotide sequence ID" value="NZ_CP101740.1"/>
</dbReference>
<gene>
    <name evidence="2" type="ORF">NMP03_07240</name>
</gene>
<proteinExistence type="predicted"/>
<reference evidence="2" key="1">
    <citation type="submission" date="2022-07" db="EMBL/GenBank/DDBJ databases">
        <title>Sphingomonas sp. nov., a novel bacterium isolated from the north slope of the Mount Everest.</title>
        <authorList>
            <person name="Cui X."/>
            <person name="Liu Y."/>
        </authorList>
    </citation>
    <scope>NUCLEOTIDE SEQUENCE</scope>
    <source>
        <strain evidence="2">S5-59</strain>
    </source>
</reference>
<dbReference type="GO" id="GO:0016787">
    <property type="term" value="F:hydrolase activity"/>
    <property type="evidence" value="ECO:0007669"/>
    <property type="project" value="UniProtKB-KW"/>
</dbReference>
<dbReference type="Proteomes" id="UP001058533">
    <property type="component" value="Chromosome"/>
</dbReference>
<accession>A0ABY5LC37</accession>
<keyword evidence="2" id="KW-0255">Endonuclease</keyword>
<dbReference type="GO" id="GO:0004519">
    <property type="term" value="F:endonuclease activity"/>
    <property type="evidence" value="ECO:0007669"/>
    <property type="project" value="UniProtKB-KW"/>
</dbReference>
<dbReference type="SUPFAM" id="SSF52980">
    <property type="entry name" value="Restriction endonuclease-like"/>
    <property type="match status" value="1"/>
</dbReference>